<name>A0A4S8JNE0_MUSBA</name>
<dbReference type="AlphaFoldDB" id="A0A4S8JNE0"/>
<dbReference type="Proteomes" id="UP000317650">
    <property type="component" value="Chromosome 1"/>
</dbReference>
<protein>
    <submittedName>
        <fullName evidence="2">Uncharacterized protein</fullName>
    </submittedName>
</protein>
<gene>
    <name evidence="2" type="ORF">C4D60_Mb01t09290</name>
</gene>
<keyword evidence="3" id="KW-1185">Reference proteome</keyword>
<accession>A0A4S8JNE0</accession>
<feature type="region of interest" description="Disordered" evidence="1">
    <location>
        <begin position="1"/>
        <end position="30"/>
    </location>
</feature>
<dbReference type="EMBL" id="PYDT01000004">
    <property type="protein sequence ID" value="THU62832.1"/>
    <property type="molecule type" value="Genomic_DNA"/>
</dbReference>
<organism evidence="2 3">
    <name type="scientific">Musa balbisiana</name>
    <name type="common">Banana</name>
    <dbReference type="NCBI Taxonomy" id="52838"/>
    <lineage>
        <taxon>Eukaryota</taxon>
        <taxon>Viridiplantae</taxon>
        <taxon>Streptophyta</taxon>
        <taxon>Embryophyta</taxon>
        <taxon>Tracheophyta</taxon>
        <taxon>Spermatophyta</taxon>
        <taxon>Magnoliopsida</taxon>
        <taxon>Liliopsida</taxon>
        <taxon>Zingiberales</taxon>
        <taxon>Musaceae</taxon>
        <taxon>Musa</taxon>
    </lineage>
</organism>
<evidence type="ECO:0000313" key="2">
    <source>
        <dbReference type="EMBL" id="THU62832.1"/>
    </source>
</evidence>
<reference evidence="2 3" key="1">
    <citation type="journal article" date="2019" name="Nat. Plants">
        <title>Genome sequencing of Musa balbisiana reveals subgenome evolution and function divergence in polyploid bananas.</title>
        <authorList>
            <person name="Yao X."/>
        </authorList>
    </citation>
    <scope>NUCLEOTIDE SEQUENCE [LARGE SCALE GENOMIC DNA]</scope>
    <source>
        <strain evidence="3">cv. DH-PKW</strain>
        <tissue evidence="2">Leaves</tissue>
    </source>
</reference>
<comment type="caution">
    <text evidence="2">The sequence shown here is derived from an EMBL/GenBank/DDBJ whole genome shotgun (WGS) entry which is preliminary data.</text>
</comment>
<evidence type="ECO:0000256" key="1">
    <source>
        <dbReference type="SAM" id="MobiDB-lite"/>
    </source>
</evidence>
<sequence length="84" mass="8907">MVAKRHVVGPGDPADPDCGEGVERHEGGVDGPLLLHDTAVEDDEPRHALQADERGRDHLPCVVALVEPVGHGGSRLYGKEGLNK</sequence>
<evidence type="ECO:0000313" key="3">
    <source>
        <dbReference type="Proteomes" id="UP000317650"/>
    </source>
</evidence>
<proteinExistence type="predicted"/>